<reference evidence="7 8" key="1">
    <citation type="journal article" date="2022" name="bioRxiv">
        <title>Ecology and evolution of chlamydial symbionts of arthropods.</title>
        <authorList>
            <person name="Halter T."/>
            <person name="Koestlbacher S."/>
            <person name="Collingro A."/>
            <person name="Sixt B.S."/>
            <person name="Toenshoff E.R."/>
            <person name="Hendrickx F."/>
            <person name="Kostanjsek R."/>
            <person name="Horn M."/>
        </authorList>
    </citation>
    <scope>NUCLEOTIDE SEQUENCE [LARGE SCALE GENOMIC DNA]</scope>
    <source>
        <strain evidence="7">W744xW776</strain>
    </source>
</reference>
<dbReference type="EMBL" id="CP075587">
    <property type="protein sequence ID" value="QYF48910.1"/>
    <property type="molecule type" value="Genomic_DNA"/>
</dbReference>
<dbReference type="Gene3D" id="3.40.30.10">
    <property type="entry name" value="Glutaredoxin"/>
    <property type="match status" value="1"/>
</dbReference>
<keyword evidence="1 7" id="KW-0575">Peroxidase</keyword>
<evidence type="ECO:0000256" key="4">
    <source>
        <dbReference type="ARBA" id="ARBA00023157"/>
    </source>
</evidence>
<keyword evidence="2" id="KW-0049">Antioxidant</keyword>
<dbReference type="SUPFAM" id="SSF52833">
    <property type="entry name" value="Thioredoxin-like"/>
    <property type="match status" value="1"/>
</dbReference>
<dbReference type="PANTHER" id="PTHR43110:SF1">
    <property type="entry name" value="THIOL PEROXIDASE"/>
    <property type="match status" value="1"/>
</dbReference>
<sequence length="168" mass="18410">MEVTFKGSPIHISGSLPRLGIQAPDFVLIDKDLKKRSLKDYSGKRKLISIVPSLDTAVCSLSAKKLNQVIKANPESGVVLNISADLPFAQSRFCHAEEVDTIVCLSMMGSKDFAQSYGILMLDGPLASLCARAIVVLDENDTVIYTELVPEVTQEPNYTEALKHFLKK</sequence>
<dbReference type="EC" id="1.11.1.24" evidence="7"/>
<evidence type="ECO:0000256" key="2">
    <source>
        <dbReference type="ARBA" id="ARBA00022862"/>
    </source>
</evidence>
<evidence type="ECO:0000256" key="5">
    <source>
        <dbReference type="ARBA" id="ARBA00023284"/>
    </source>
</evidence>
<dbReference type="InterPro" id="IPR050455">
    <property type="entry name" value="Tpx_Peroxidase_subfamily"/>
</dbReference>
<dbReference type="Pfam" id="PF08534">
    <property type="entry name" value="Redoxin"/>
    <property type="match status" value="1"/>
</dbReference>
<evidence type="ECO:0000313" key="7">
    <source>
        <dbReference type="EMBL" id="QYF48910.1"/>
    </source>
</evidence>
<dbReference type="InterPro" id="IPR018219">
    <property type="entry name" value="Tpx_CS"/>
</dbReference>
<dbReference type="PANTHER" id="PTHR43110">
    <property type="entry name" value="THIOL PEROXIDASE"/>
    <property type="match status" value="1"/>
</dbReference>
<evidence type="ECO:0000256" key="3">
    <source>
        <dbReference type="ARBA" id="ARBA00023002"/>
    </source>
</evidence>
<accession>A0ABX8V7B6</accession>
<dbReference type="Proteomes" id="UP000826014">
    <property type="component" value="Chromosome"/>
</dbReference>
<evidence type="ECO:0000259" key="6">
    <source>
        <dbReference type="Pfam" id="PF08534"/>
    </source>
</evidence>
<proteinExistence type="predicted"/>
<keyword evidence="3 7" id="KW-0560">Oxidoreductase</keyword>
<evidence type="ECO:0000256" key="1">
    <source>
        <dbReference type="ARBA" id="ARBA00022559"/>
    </source>
</evidence>
<dbReference type="CDD" id="cd03014">
    <property type="entry name" value="PRX_Atyp2cys"/>
    <property type="match status" value="1"/>
</dbReference>
<dbReference type="InterPro" id="IPR002065">
    <property type="entry name" value="TPX"/>
</dbReference>
<dbReference type="InterPro" id="IPR036249">
    <property type="entry name" value="Thioredoxin-like_sf"/>
</dbReference>
<dbReference type="PROSITE" id="PS01265">
    <property type="entry name" value="TPX"/>
    <property type="match status" value="1"/>
</dbReference>
<dbReference type="NCBIfam" id="NF001808">
    <property type="entry name" value="PRK00522.1"/>
    <property type="match status" value="1"/>
</dbReference>
<evidence type="ECO:0000313" key="8">
    <source>
        <dbReference type="Proteomes" id="UP000826014"/>
    </source>
</evidence>
<name>A0ABX8V7B6_9BACT</name>
<dbReference type="RefSeq" id="WP_215216336.1">
    <property type="nucleotide sequence ID" value="NZ_CP075587.1"/>
</dbReference>
<protein>
    <submittedName>
        <fullName evidence="7">Thiol peroxidase</fullName>
        <ecNumber evidence="7">1.11.1.24</ecNumber>
    </submittedName>
</protein>
<organism evidence="7 8">
    <name type="scientific">Candidatus Rhabdochlamydia oedothoracis</name>
    <dbReference type="NCBI Taxonomy" id="2720720"/>
    <lineage>
        <taxon>Bacteria</taxon>
        <taxon>Pseudomonadati</taxon>
        <taxon>Chlamydiota</taxon>
        <taxon>Chlamydiia</taxon>
        <taxon>Parachlamydiales</taxon>
        <taxon>Candidatus Rhabdochlamydiaceae</taxon>
        <taxon>Candidatus Rhabdochlamydia</taxon>
    </lineage>
</organism>
<dbReference type="InterPro" id="IPR013740">
    <property type="entry name" value="Redoxin"/>
</dbReference>
<gene>
    <name evidence="7" type="ORF">RHABOEDO_001148</name>
</gene>
<keyword evidence="8" id="KW-1185">Reference proteome</keyword>
<dbReference type="GO" id="GO:0140824">
    <property type="term" value="F:thioredoxin-dependent peroxiredoxin activity"/>
    <property type="evidence" value="ECO:0007669"/>
    <property type="project" value="UniProtKB-EC"/>
</dbReference>
<feature type="domain" description="Redoxin" evidence="6">
    <location>
        <begin position="20"/>
        <end position="162"/>
    </location>
</feature>
<keyword evidence="4" id="KW-1015">Disulfide bond</keyword>
<keyword evidence="5" id="KW-0676">Redox-active center</keyword>